<reference evidence="1 2" key="1">
    <citation type="submission" date="2023-03" db="EMBL/GenBank/DDBJ databases">
        <title>Bacillus Genome Sequencing.</title>
        <authorList>
            <person name="Dunlap C."/>
        </authorList>
    </citation>
    <scope>NUCLEOTIDE SEQUENCE [LARGE SCALE GENOMIC DNA]</scope>
    <source>
        <strain evidence="1 2">B-23453</strain>
    </source>
</reference>
<proteinExistence type="predicted"/>
<keyword evidence="2" id="KW-1185">Reference proteome</keyword>
<dbReference type="EMBL" id="JARMAB010000030">
    <property type="protein sequence ID" value="MED1205228.1"/>
    <property type="molecule type" value="Genomic_DNA"/>
</dbReference>
<name>A0ABU6MNM4_9BACI</name>
<dbReference type="Proteomes" id="UP001341444">
    <property type="component" value="Unassembled WGS sequence"/>
</dbReference>
<dbReference type="RefSeq" id="WP_157090573.1">
    <property type="nucleotide sequence ID" value="NZ_JARMAB010000030.1"/>
</dbReference>
<gene>
    <name evidence="1" type="ORF">P4T90_19450</name>
</gene>
<protein>
    <submittedName>
        <fullName evidence="1">Uncharacterized protein</fullName>
    </submittedName>
</protein>
<organism evidence="1 2">
    <name type="scientific">Heyndrickxia acidicola</name>
    <dbReference type="NCBI Taxonomy" id="209389"/>
    <lineage>
        <taxon>Bacteria</taxon>
        <taxon>Bacillati</taxon>
        <taxon>Bacillota</taxon>
        <taxon>Bacilli</taxon>
        <taxon>Bacillales</taxon>
        <taxon>Bacillaceae</taxon>
        <taxon>Heyndrickxia</taxon>
    </lineage>
</organism>
<comment type="caution">
    <text evidence="1">The sequence shown here is derived from an EMBL/GenBank/DDBJ whole genome shotgun (WGS) entry which is preliminary data.</text>
</comment>
<evidence type="ECO:0000313" key="2">
    <source>
        <dbReference type="Proteomes" id="UP001341444"/>
    </source>
</evidence>
<accession>A0ABU6MNM4</accession>
<evidence type="ECO:0000313" key="1">
    <source>
        <dbReference type="EMBL" id="MED1205228.1"/>
    </source>
</evidence>
<sequence length="88" mass="9999">MEARVLNSLLAENVLIKNISKERIYVVVAEDGKTISFKKALLILPVDFTFRNSLSARGWHAVIGDKQPRRLRGKSSRLQGLILLFHKL</sequence>